<keyword evidence="3" id="KW-1185">Reference proteome</keyword>
<evidence type="ECO:0000313" key="3">
    <source>
        <dbReference type="Proteomes" id="UP001341840"/>
    </source>
</evidence>
<evidence type="ECO:0000313" key="2">
    <source>
        <dbReference type="EMBL" id="MED6152599.1"/>
    </source>
</evidence>
<reference evidence="2 3" key="1">
    <citation type="journal article" date="2023" name="Plants (Basel)">
        <title>Bridging the Gap: Combining Genomics and Transcriptomics Approaches to Understand Stylosanthes scabra, an Orphan Legume from the Brazilian Caatinga.</title>
        <authorList>
            <person name="Ferreira-Neto J.R.C."/>
            <person name="da Silva M.D."/>
            <person name="Binneck E."/>
            <person name="de Melo N.F."/>
            <person name="da Silva R.H."/>
            <person name="de Melo A.L.T.M."/>
            <person name="Pandolfi V."/>
            <person name="Bustamante F.O."/>
            <person name="Brasileiro-Vidal A.C."/>
            <person name="Benko-Iseppon A.M."/>
        </authorList>
    </citation>
    <scope>NUCLEOTIDE SEQUENCE [LARGE SCALE GENOMIC DNA]</scope>
    <source>
        <tissue evidence="2">Leaves</tissue>
    </source>
</reference>
<sequence>MLSVSLGVDRSGSPPTPAPRDSSLDESHERERSPRAEIRVPICRTPRYTTPEYPRLCHTQPPREPSLVPETSDDDTESKDNSESAPSSYSSSGLYSTDTTSTDVTLGRSYDSTNHSIRSSSDVFIDSDPRSPWPSSTISSGSYTSNDD</sequence>
<comment type="caution">
    <text evidence="2">The sequence shown here is derived from an EMBL/GenBank/DDBJ whole genome shotgun (WGS) entry which is preliminary data.</text>
</comment>
<name>A0ABU6TVQ6_9FABA</name>
<feature type="compositionally biased region" description="Low complexity" evidence="1">
    <location>
        <begin position="133"/>
        <end position="148"/>
    </location>
</feature>
<protein>
    <submittedName>
        <fullName evidence="2">Uncharacterized protein</fullName>
    </submittedName>
</protein>
<proteinExistence type="predicted"/>
<feature type="compositionally biased region" description="Basic and acidic residues" evidence="1">
    <location>
        <begin position="22"/>
        <end position="38"/>
    </location>
</feature>
<dbReference type="Proteomes" id="UP001341840">
    <property type="component" value="Unassembled WGS sequence"/>
</dbReference>
<feature type="region of interest" description="Disordered" evidence="1">
    <location>
        <begin position="1"/>
        <end position="148"/>
    </location>
</feature>
<gene>
    <name evidence="2" type="ORF">PIB30_093568</name>
</gene>
<evidence type="ECO:0000256" key="1">
    <source>
        <dbReference type="SAM" id="MobiDB-lite"/>
    </source>
</evidence>
<accession>A0ABU6TVQ6</accession>
<dbReference type="EMBL" id="JASCZI010092626">
    <property type="protein sequence ID" value="MED6152599.1"/>
    <property type="molecule type" value="Genomic_DNA"/>
</dbReference>
<feature type="compositionally biased region" description="Polar residues" evidence="1">
    <location>
        <begin position="110"/>
        <end position="122"/>
    </location>
</feature>
<feature type="compositionally biased region" description="Low complexity" evidence="1">
    <location>
        <begin position="83"/>
        <end position="102"/>
    </location>
</feature>
<organism evidence="2 3">
    <name type="scientific">Stylosanthes scabra</name>
    <dbReference type="NCBI Taxonomy" id="79078"/>
    <lineage>
        <taxon>Eukaryota</taxon>
        <taxon>Viridiplantae</taxon>
        <taxon>Streptophyta</taxon>
        <taxon>Embryophyta</taxon>
        <taxon>Tracheophyta</taxon>
        <taxon>Spermatophyta</taxon>
        <taxon>Magnoliopsida</taxon>
        <taxon>eudicotyledons</taxon>
        <taxon>Gunneridae</taxon>
        <taxon>Pentapetalae</taxon>
        <taxon>rosids</taxon>
        <taxon>fabids</taxon>
        <taxon>Fabales</taxon>
        <taxon>Fabaceae</taxon>
        <taxon>Papilionoideae</taxon>
        <taxon>50 kb inversion clade</taxon>
        <taxon>dalbergioids sensu lato</taxon>
        <taxon>Dalbergieae</taxon>
        <taxon>Pterocarpus clade</taxon>
        <taxon>Stylosanthes</taxon>
    </lineage>
</organism>